<proteinExistence type="predicted"/>
<protein>
    <submittedName>
        <fullName evidence="1">Uncharacterized protein</fullName>
    </submittedName>
</protein>
<comment type="caution">
    <text evidence="1">The sequence shown here is derived from an EMBL/GenBank/DDBJ whole genome shotgun (WGS) entry which is preliminary data.</text>
</comment>
<organism evidence="1 2">
    <name type="scientific">Puccinia coronata f. sp. avenae</name>
    <dbReference type="NCBI Taxonomy" id="200324"/>
    <lineage>
        <taxon>Eukaryota</taxon>
        <taxon>Fungi</taxon>
        <taxon>Dikarya</taxon>
        <taxon>Basidiomycota</taxon>
        <taxon>Pucciniomycotina</taxon>
        <taxon>Pucciniomycetes</taxon>
        <taxon>Pucciniales</taxon>
        <taxon>Pucciniaceae</taxon>
        <taxon>Puccinia</taxon>
    </lineage>
</organism>
<evidence type="ECO:0000313" key="2">
    <source>
        <dbReference type="Proteomes" id="UP000235388"/>
    </source>
</evidence>
<dbReference type="Proteomes" id="UP000235388">
    <property type="component" value="Unassembled WGS sequence"/>
</dbReference>
<evidence type="ECO:0000313" key="1">
    <source>
        <dbReference type="EMBL" id="PLW55027.1"/>
    </source>
</evidence>
<name>A0A2N5VYF9_9BASI</name>
<dbReference type="EMBL" id="PGCJ01000037">
    <property type="protein sequence ID" value="PLW55027.1"/>
    <property type="molecule type" value="Genomic_DNA"/>
</dbReference>
<accession>A0A2N5VYF9</accession>
<dbReference type="AlphaFoldDB" id="A0A2N5VYF9"/>
<gene>
    <name evidence="1" type="ORF">PCANC_02482</name>
</gene>
<sequence>MDRRVIKAVMQSNKGKVVRKWTREDMARYRGAGTWAPAQVRQPEQGSLPWLDQQAYGLRLRLDAVNISHPENRSLFPARASSQPTCQQESWLRHTRLQMWAPHSDMYVRFWEPRPLCGTVAYPERNPGFPLISLAQCTHRSIHNATSVRLTQGLLGFTSGSQAVQAPSVLEAALNRDQVAGVVESVSNRREHEFGKSNRVD</sequence>
<reference evidence="1 2" key="1">
    <citation type="submission" date="2017-11" db="EMBL/GenBank/DDBJ databases">
        <title>De novo assembly and phasing of dikaryotic genomes from two isolates of Puccinia coronata f. sp. avenae, the causal agent of oat crown rust.</title>
        <authorList>
            <person name="Miller M.E."/>
            <person name="Zhang Y."/>
            <person name="Omidvar V."/>
            <person name="Sperschneider J."/>
            <person name="Schwessinger B."/>
            <person name="Raley C."/>
            <person name="Palmer J.M."/>
            <person name="Garnica D."/>
            <person name="Upadhyaya N."/>
            <person name="Rathjen J."/>
            <person name="Taylor J.M."/>
            <person name="Park R.F."/>
            <person name="Dodds P.N."/>
            <person name="Hirsch C.D."/>
            <person name="Kianian S.F."/>
            <person name="Figueroa M."/>
        </authorList>
    </citation>
    <scope>NUCLEOTIDE SEQUENCE [LARGE SCALE GENOMIC DNA]</scope>
    <source>
        <strain evidence="1">12NC29</strain>
    </source>
</reference>
<keyword evidence="2" id="KW-1185">Reference proteome</keyword>